<sequence length="183" mass="21148">MAVVARLRKSSANSQIDSAIGSNINNVFLRFNEWLDANLLSLNYDKTQYVHFTSKGTFFQDSVIGYNNKFISVATNTKFLGIIIENKLSWKAHIDQLIPKLCTACYAIRTLKPFMCQENLKSVYYSYFHSLITYGIIFWGNSSHRIHVFRLQKRVIRIITGSRPRDSCRQLFKKLGILPLTLQ</sequence>
<proteinExistence type="predicted"/>
<dbReference type="AlphaFoldDB" id="A0A6L2PDG8"/>
<organism evidence="1 2">
    <name type="scientific">Coptotermes formosanus</name>
    <name type="common">Formosan subterranean termite</name>
    <dbReference type="NCBI Taxonomy" id="36987"/>
    <lineage>
        <taxon>Eukaryota</taxon>
        <taxon>Metazoa</taxon>
        <taxon>Ecdysozoa</taxon>
        <taxon>Arthropoda</taxon>
        <taxon>Hexapoda</taxon>
        <taxon>Insecta</taxon>
        <taxon>Pterygota</taxon>
        <taxon>Neoptera</taxon>
        <taxon>Polyneoptera</taxon>
        <taxon>Dictyoptera</taxon>
        <taxon>Blattodea</taxon>
        <taxon>Blattoidea</taxon>
        <taxon>Termitoidae</taxon>
        <taxon>Rhinotermitidae</taxon>
        <taxon>Coptotermes</taxon>
    </lineage>
</organism>
<evidence type="ECO:0008006" key="3">
    <source>
        <dbReference type="Google" id="ProtNLM"/>
    </source>
</evidence>
<comment type="caution">
    <text evidence="1">The sequence shown here is derived from an EMBL/GenBank/DDBJ whole genome shotgun (WGS) entry which is preliminary data.</text>
</comment>
<accession>A0A6L2PDG8</accession>
<reference evidence="2" key="1">
    <citation type="submission" date="2020-01" db="EMBL/GenBank/DDBJ databases">
        <title>Draft genome sequence of the Termite Coptotermes fromosanus.</title>
        <authorList>
            <person name="Itakura S."/>
            <person name="Yosikawa Y."/>
            <person name="Umezawa K."/>
        </authorList>
    </citation>
    <scope>NUCLEOTIDE SEQUENCE [LARGE SCALE GENOMIC DNA]</scope>
</reference>
<evidence type="ECO:0000313" key="1">
    <source>
        <dbReference type="EMBL" id="GFG30584.1"/>
    </source>
</evidence>
<name>A0A6L2PDG8_COPFO</name>
<dbReference type="Proteomes" id="UP000502823">
    <property type="component" value="Unassembled WGS sequence"/>
</dbReference>
<evidence type="ECO:0000313" key="2">
    <source>
        <dbReference type="Proteomes" id="UP000502823"/>
    </source>
</evidence>
<dbReference type="EMBL" id="BLKM01010564">
    <property type="protein sequence ID" value="GFG30584.1"/>
    <property type="molecule type" value="Genomic_DNA"/>
</dbReference>
<dbReference type="InParanoid" id="A0A6L2PDG8"/>
<gene>
    <name evidence="1" type="ORF">Cfor_10500</name>
</gene>
<protein>
    <recommendedName>
        <fullName evidence="3">Reverse transcriptase domain-containing protein</fullName>
    </recommendedName>
</protein>
<keyword evidence="2" id="KW-1185">Reference proteome</keyword>
<dbReference type="OrthoDB" id="414730at2759"/>